<dbReference type="InterPro" id="IPR043128">
    <property type="entry name" value="Rev_trsase/Diguanyl_cyclase"/>
</dbReference>
<reference evidence="4 7" key="1">
    <citation type="submission" date="2014-07" db="EMBL/GenBank/DDBJ databases">
        <title>Draft genome sequence of Thalassospira xiamenensis IB13.</title>
        <authorList>
            <person name="Lai Q."/>
            <person name="Shao Z."/>
        </authorList>
    </citation>
    <scope>NUCLEOTIDE SEQUENCE [LARGE SCALE GENOMIC DNA]</scope>
    <source>
        <strain evidence="4 7">IB13</strain>
    </source>
</reference>
<evidence type="ECO:0000256" key="1">
    <source>
        <dbReference type="SAM" id="Phobius"/>
    </source>
</evidence>
<organism evidence="4 7">
    <name type="scientific">Thalassospira xiamenensis</name>
    <dbReference type="NCBI Taxonomy" id="220697"/>
    <lineage>
        <taxon>Bacteria</taxon>
        <taxon>Pseudomonadati</taxon>
        <taxon>Pseudomonadota</taxon>
        <taxon>Alphaproteobacteria</taxon>
        <taxon>Rhodospirillales</taxon>
        <taxon>Thalassospiraceae</taxon>
        <taxon>Thalassospira</taxon>
    </lineage>
</organism>
<dbReference type="CDD" id="cd01949">
    <property type="entry name" value="GGDEF"/>
    <property type="match status" value="1"/>
</dbReference>
<dbReference type="EMBL" id="OBMM01000001">
    <property type="protein sequence ID" value="SOB97244.1"/>
    <property type="molecule type" value="Genomic_DNA"/>
</dbReference>
<evidence type="ECO:0000313" key="4">
    <source>
        <dbReference type="EMBL" id="RCK51824.1"/>
    </source>
</evidence>
<protein>
    <submittedName>
        <fullName evidence="4 5">Diguanylate cyclase</fullName>
    </submittedName>
</protein>
<evidence type="ECO:0000313" key="5">
    <source>
        <dbReference type="EMBL" id="SOB97244.1"/>
    </source>
</evidence>
<dbReference type="NCBIfam" id="TIGR00254">
    <property type="entry name" value="GGDEF"/>
    <property type="match status" value="1"/>
</dbReference>
<dbReference type="Pfam" id="PF00672">
    <property type="entry name" value="HAMP"/>
    <property type="match status" value="1"/>
</dbReference>
<dbReference type="GO" id="GO:0016020">
    <property type="term" value="C:membrane"/>
    <property type="evidence" value="ECO:0007669"/>
    <property type="project" value="InterPro"/>
</dbReference>
<dbReference type="Proteomes" id="UP000252266">
    <property type="component" value="Unassembled WGS sequence"/>
</dbReference>
<dbReference type="SMART" id="SM00267">
    <property type="entry name" value="GGDEF"/>
    <property type="match status" value="1"/>
</dbReference>
<dbReference type="PANTHER" id="PTHR46663">
    <property type="entry name" value="DIGUANYLATE CYCLASE DGCT-RELATED"/>
    <property type="match status" value="1"/>
</dbReference>
<sequence>MKSLSRVGIRIQIALATAVLVAALAGVMSYVVGKRSAEDLTRQIGTGVSDLALQMADELDRTMWTHRGEVAVLSTLRALRNLDDIEQASALINRLQHELPIFTWIGVLDAGGTVVAATGDILVGKDISARPVYEFGSKGMFIGDVHDAKLLAEKFPSPTGEPIQFVDIAVPLLNDAGNLNGVLATHLSWEWADTVRRNLFAGQGLHRNVDIFVIGANGTILLAPDFAMTGQKLELQLEKGSHRSDIGWEIAKWPDGHDYLTGFAPADGHFDYPGLGWSVLVRQPIEAALITVHDLQSDILALGLSLAVLFSVFAWWGAGFIVGPLVTIANAAGELKRGEIESLPQVSGAREINTLSNSLNSLVAKLTEKDRALGKMKHIAHHDPLTGLGNRLALDVYFEHALAQAKRQHSQLGVLALDLDDFKPVNDRLGHAAGDEVLCEVARRLRRCVRGGDLVARTGGDEMVIVSHLGENGVSEARALAERILNDILMPFITGGKRISINISIGIAVYPDHDTRPEKLLEQADQALYVAKSKGKHRYVIYGEENRQQNSGSRA</sequence>
<dbReference type="AlphaFoldDB" id="A0A154KVF3"/>
<dbReference type="EMBL" id="JPWJ01000002">
    <property type="protein sequence ID" value="RCK51824.1"/>
    <property type="molecule type" value="Genomic_DNA"/>
</dbReference>
<dbReference type="Proteomes" id="UP000219068">
    <property type="component" value="Unassembled WGS sequence"/>
</dbReference>
<dbReference type="Gene3D" id="3.30.70.270">
    <property type="match status" value="1"/>
</dbReference>
<proteinExistence type="predicted"/>
<keyword evidence="1" id="KW-0812">Transmembrane</keyword>
<dbReference type="RefSeq" id="WP_062959384.1">
    <property type="nucleotide sequence ID" value="NZ_JALLPZ010000001.1"/>
</dbReference>
<accession>A0A154KVF3</accession>
<dbReference type="InterPro" id="IPR000160">
    <property type="entry name" value="GGDEF_dom"/>
</dbReference>
<feature type="domain" description="GGDEF" evidence="3">
    <location>
        <begin position="410"/>
        <end position="544"/>
    </location>
</feature>
<dbReference type="Pfam" id="PF00990">
    <property type="entry name" value="GGDEF"/>
    <property type="match status" value="1"/>
</dbReference>
<dbReference type="FunFam" id="3.30.70.270:FF:000001">
    <property type="entry name" value="Diguanylate cyclase domain protein"/>
    <property type="match status" value="1"/>
</dbReference>
<evidence type="ECO:0000259" key="2">
    <source>
        <dbReference type="PROSITE" id="PS50885"/>
    </source>
</evidence>
<dbReference type="Gene3D" id="3.30.450.20">
    <property type="entry name" value="PAS domain"/>
    <property type="match status" value="1"/>
</dbReference>
<dbReference type="InterPro" id="IPR052163">
    <property type="entry name" value="DGC-Regulatory_Protein"/>
</dbReference>
<evidence type="ECO:0000259" key="3">
    <source>
        <dbReference type="PROSITE" id="PS50887"/>
    </source>
</evidence>
<dbReference type="Gene3D" id="6.10.340.10">
    <property type="match status" value="1"/>
</dbReference>
<gene>
    <name evidence="5" type="ORF">SAMN05428964_1012130</name>
    <name evidence="4" type="ORF">TH44_05215</name>
</gene>
<feature type="transmembrane region" description="Helical" evidence="1">
    <location>
        <begin position="299"/>
        <end position="327"/>
    </location>
</feature>
<dbReference type="PROSITE" id="PS50885">
    <property type="entry name" value="HAMP"/>
    <property type="match status" value="1"/>
</dbReference>
<dbReference type="GO" id="GO:0003824">
    <property type="term" value="F:catalytic activity"/>
    <property type="evidence" value="ECO:0007669"/>
    <property type="project" value="UniProtKB-ARBA"/>
</dbReference>
<feature type="domain" description="HAMP" evidence="2">
    <location>
        <begin position="319"/>
        <end position="371"/>
    </location>
</feature>
<dbReference type="GO" id="GO:0007165">
    <property type="term" value="P:signal transduction"/>
    <property type="evidence" value="ECO:0007669"/>
    <property type="project" value="InterPro"/>
</dbReference>
<dbReference type="PANTHER" id="PTHR46663:SF2">
    <property type="entry name" value="GGDEF DOMAIN-CONTAINING PROTEIN"/>
    <property type="match status" value="1"/>
</dbReference>
<evidence type="ECO:0000313" key="6">
    <source>
        <dbReference type="Proteomes" id="UP000219068"/>
    </source>
</evidence>
<dbReference type="CDD" id="cd18774">
    <property type="entry name" value="PDC2_HK_sensor"/>
    <property type="match status" value="1"/>
</dbReference>
<name>A0A154KVF3_9PROT</name>
<dbReference type="InterPro" id="IPR029787">
    <property type="entry name" value="Nucleotide_cyclase"/>
</dbReference>
<reference evidence="5 6" key="2">
    <citation type="submission" date="2017-08" db="EMBL/GenBank/DDBJ databases">
        <authorList>
            <person name="de Groot N.N."/>
        </authorList>
    </citation>
    <scope>NUCLEOTIDE SEQUENCE [LARGE SCALE GENOMIC DNA]</scope>
    <source>
        <strain evidence="5 6">USBA 78</strain>
    </source>
</reference>
<dbReference type="PROSITE" id="PS50887">
    <property type="entry name" value="GGDEF"/>
    <property type="match status" value="1"/>
</dbReference>
<dbReference type="SUPFAM" id="SSF55073">
    <property type="entry name" value="Nucleotide cyclase"/>
    <property type="match status" value="1"/>
</dbReference>
<dbReference type="InterPro" id="IPR003660">
    <property type="entry name" value="HAMP_dom"/>
</dbReference>
<keyword evidence="1" id="KW-1133">Transmembrane helix</keyword>
<keyword evidence="1" id="KW-0472">Membrane</keyword>
<evidence type="ECO:0000313" key="7">
    <source>
        <dbReference type="Proteomes" id="UP000252266"/>
    </source>
</evidence>
<dbReference type="CDD" id="cd12914">
    <property type="entry name" value="PDC1_DGC_like"/>
    <property type="match status" value="1"/>
</dbReference>